<proteinExistence type="inferred from homology"/>
<evidence type="ECO:0000256" key="3">
    <source>
        <dbReference type="ARBA" id="ARBA00023027"/>
    </source>
</evidence>
<evidence type="ECO:0000259" key="4">
    <source>
        <dbReference type="SMART" id="SM00822"/>
    </source>
</evidence>
<dbReference type="OrthoDB" id="5786478at2"/>
<reference evidence="5 6" key="1">
    <citation type="submission" date="2020-03" db="EMBL/GenBank/DDBJ databases">
        <authorList>
            <consortium name="Genoscope - CEA"/>
            <person name="William W."/>
        </authorList>
    </citation>
    <scope>NUCLEOTIDE SEQUENCE [LARGE SCALE GENOMIC DNA]</scope>
    <source>
        <strain evidence="6">DSM 16959</strain>
    </source>
</reference>
<evidence type="ECO:0000256" key="2">
    <source>
        <dbReference type="ARBA" id="ARBA00023002"/>
    </source>
</evidence>
<dbReference type="InterPro" id="IPR036291">
    <property type="entry name" value="NAD(P)-bd_dom_sf"/>
</dbReference>
<dbReference type="InterPro" id="IPR002347">
    <property type="entry name" value="SDR_fam"/>
</dbReference>
<dbReference type="InterPro" id="IPR020904">
    <property type="entry name" value="Sc_DH/Rdtase_CS"/>
</dbReference>
<dbReference type="EC" id="1.1.1.53" evidence="5"/>
<keyword evidence="6" id="KW-1185">Reference proteome</keyword>
<dbReference type="PANTHER" id="PTHR24321:SF8">
    <property type="entry name" value="ESTRADIOL 17-BETA-DEHYDROGENASE 8-RELATED"/>
    <property type="match status" value="1"/>
</dbReference>
<comment type="similarity">
    <text evidence="1">Belongs to the short-chain dehydrogenases/reductases (SDR) family.</text>
</comment>
<dbReference type="SMART" id="SM00822">
    <property type="entry name" value="PKS_KR"/>
    <property type="match status" value="1"/>
</dbReference>
<dbReference type="Gene3D" id="3.40.50.720">
    <property type="entry name" value="NAD(P)-binding Rossmann-like Domain"/>
    <property type="match status" value="1"/>
</dbReference>
<sequence length="257" mass="27178">MSRLQGKVAIVTGGARGMGEATVRLFVENGAKVVIGDVLDSAGEALAKELGPDVAFVHLDVSKQADWEKAVARAQAFGPLNVLVNNAAILNPKAIKDMTEDDYMSVIRVNQLGTFLGIRSVLEPMKAAGKGSIINISSIDGFQAKNGLAAYSSSKWAVRGLTKVAAIELGPYGIRVNTVHPGGIFTDMGGRSEQNPDPASMDDFYRAVPIPRVGLPREVAYVTLFLATDEASYTTGAEFLADGGWVAGMRHEALPTS</sequence>
<dbReference type="NCBIfam" id="NF005559">
    <property type="entry name" value="PRK07231.1"/>
    <property type="match status" value="1"/>
</dbReference>
<dbReference type="AlphaFoldDB" id="A0A6S6Y514"/>
<dbReference type="Pfam" id="PF13561">
    <property type="entry name" value="adh_short_C2"/>
    <property type="match status" value="1"/>
</dbReference>
<dbReference type="GO" id="GO:0047044">
    <property type="term" value="F:androstan-3-alpha,17-beta-diol dehydrogenase (NAD+) activity"/>
    <property type="evidence" value="ECO:0007669"/>
    <property type="project" value="UniProtKB-EC"/>
</dbReference>
<dbReference type="PANTHER" id="PTHR24321">
    <property type="entry name" value="DEHYDROGENASES, SHORT CHAIN"/>
    <property type="match status" value="1"/>
</dbReference>
<evidence type="ECO:0000313" key="5">
    <source>
        <dbReference type="EMBL" id="CAB1370480.1"/>
    </source>
</evidence>
<gene>
    <name evidence="5" type="primary">fabG</name>
    <name evidence="5" type="ORF">DENOEST_3326</name>
</gene>
<protein>
    <submittedName>
        <fullName evidence="5">3-alpha-(Or 20-beta)-hydroxysteroid dehydrogenase</fullName>
        <ecNumber evidence="5">1.1.1.53</ecNumber>
    </submittedName>
</protein>
<dbReference type="RefSeq" id="WP_145771544.1">
    <property type="nucleotide sequence ID" value="NZ_LR778301.1"/>
</dbReference>
<evidence type="ECO:0000313" key="6">
    <source>
        <dbReference type="Proteomes" id="UP000515733"/>
    </source>
</evidence>
<dbReference type="EMBL" id="LR778301">
    <property type="protein sequence ID" value="CAB1370480.1"/>
    <property type="molecule type" value="Genomic_DNA"/>
</dbReference>
<dbReference type="PRINTS" id="PR00081">
    <property type="entry name" value="GDHRDH"/>
</dbReference>
<feature type="domain" description="Ketoreductase" evidence="4">
    <location>
        <begin position="7"/>
        <end position="188"/>
    </location>
</feature>
<keyword evidence="2 5" id="KW-0560">Oxidoreductase</keyword>
<organism evidence="5 6">
    <name type="scientific">Denitratisoma oestradiolicum</name>
    <dbReference type="NCBI Taxonomy" id="311182"/>
    <lineage>
        <taxon>Bacteria</taxon>
        <taxon>Pseudomonadati</taxon>
        <taxon>Pseudomonadota</taxon>
        <taxon>Betaproteobacteria</taxon>
        <taxon>Nitrosomonadales</taxon>
        <taxon>Sterolibacteriaceae</taxon>
        <taxon>Denitratisoma</taxon>
    </lineage>
</organism>
<dbReference type="FunFam" id="3.40.50.720:FF:000084">
    <property type="entry name" value="Short-chain dehydrogenase reductase"/>
    <property type="match status" value="1"/>
</dbReference>
<evidence type="ECO:0000256" key="1">
    <source>
        <dbReference type="ARBA" id="ARBA00006484"/>
    </source>
</evidence>
<name>A0A6S6Y514_9PROT</name>
<dbReference type="SUPFAM" id="SSF51735">
    <property type="entry name" value="NAD(P)-binding Rossmann-fold domains"/>
    <property type="match status" value="1"/>
</dbReference>
<dbReference type="PRINTS" id="PR00080">
    <property type="entry name" value="SDRFAMILY"/>
</dbReference>
<dbReference type="Proteomes" id="UP000515733">
    <property type="component" value="Chromosome"/>
</dbReference>
<keyword evidence="3" id="KW-0520">NAD</keyword>
<accession>A0A6S6Y514</accession>
<dbReference type="KEGG" id="doe:DENOEST_3326"/>
<dbReference type="InterPro" id="IPR057326">
    <property type="entry name" value="KR_dom"/>
</dbReference>
<dbReference type="PROSITE" id="PS00061">
    <property type="entry name" value="ADH_SHORT"/>
    <property type="match status" value="1"/>
</dbReference>